<evidence type="ECO:0000313" key="2">
    <source>
        <dbReference type="EMBL" id="KAH6597806.1"/>
    </source>
</evidence>
<dbReference type="Proteomes" id="UP001648503">
    <property type="component" value="Unassembled WGS sequence"/>
</dbReference>
<accession>A0ABQ8FG67</accession>
<sequence length="105" mass="11783">MNSKKKSQLLDHANSMKHHEPQKVTLESQPEIPESQQVTPEPDDKLPLKMFLPITIQSGTTTISTEALVDSGSDESLIGKKLVETFNSYLIIYGILFIKCHKCQN</sequence>
<evidence type="ECO:0000313" key="3">
    <source>
        <dbReference type="Proteomes" id="UP001648503"/>
    </source>
</evidence>
<evidence type="ECO:0000256" key="1">
    <source>
        <dbReference type="SAM" id="MobiDB-lite"/>
    </source>
</evidence>
<comment type="caution">
    <text evidence="2">The sequence shown here is derived from an EMBL/GenBank/DDBJ whole genome shotgun (WGS) entry which is preliminary data.</text>
</comment>
<reference evidence="2 3" key="1">
    <citation type="submission" date="2021-02" db="EMBL/GenBank/DDBJ databases">
        <title>Variation within the Batrachochytrium salamandrivorans European outbreak.</title>
        <authorList>
            <person name="Kelly M."/>
            <person name="Pasmans F."/>
            <person name="Shea T.P."/>
            <person name="Munoz J.F."/>
            <person name="Carranza S."/>
            <person name="Cuomo C.A."/>
            <person name="Martel A."/>
        </authorList>
    </citation>
    <scope>NUCLEOTIDE SEQUENCE [LARGE SCALE GENOMIC DNA]</scope>
    <source>
        <strain evidence="2 3">AMFP18/2</strain>
    </source>
</reference>
<dbReference type="EMBL" id="JAFCIX010000127">
    <property type="protein sequence ID" value="KAH6597806.1"/>
    <property type="molecule type" value="Genomic_DNA"/>
</dbReference>
<protein>
    <recommendedName>
        <fullName evidence="4">Peptidase A2 domain-containing protein</fullName>
    </recommendedName>
</protein>
<organism evidence="2 3">
    <name type="scientific">Batrachochytrium salamandrivorans</name>
    <dbReference type="NCBI Taxonomy" id="1357716"/>
    <lineage>
        <taxon>Eukaryota</taxon>
        <taxon>Fungi</taxon>
        <taxon>Fungi incertae sedis</taxon>
        <taxon>Chytridiomycota</taxon>
        <taxon>Chytridiomycota incertae sedis</taxon>
        <taxon>Chytridiomycetes</taxon>
        <taxon>Rhizophydiales</taxon>
        <taxon>Rhizophydiales incertae sedis</taxon>
        <taxon>Batrachochytrium</taxon>
    </lineage>
</organism>
<gene>
    <name evidence="2" type="ORF">BASA50_004151</name>
</gene>
<proteinExistence type="predicted"/>
<keyword evidence="3" id="KW-1185">Reference proteome</keyword>
<name>A0ABQ8FG67_9FUNG</name>
<evidence type="ECO:0008006" key="4">
    <source>
        <dbReference type="Google" id="ProtNLM"/>
    </source>
</evidence>
<feature type="region of interest" description="Disordered" evidence="1">
    <location>
        <begin position="1"/>
        <end position="45"/>
    </location>
</feature>